<sequence>MHANRFRADGLSELVTILVGPSKTKFTVHKKLACEASPVLNAAFNSSFVEGQTQEYALTDTTEGAVSLFTEWMYTGNIVLVLPQDANDPKVPTTQGDLLGLWILADKLLVPRLQNRALLLFEGSRVKHNHIHMGQLMNAWTNTGDGCGLRRYLTNIIVRLLPKEVYKKHQQYFTKDMLLDVAFLVKDILDVGGKISQFPAIETFYVEVD</sequence>
<dbReference type="AlphaFoldDB" id="A0A8H7T3S8"/>
<gene>
    <name evidence="2" type="ORF">IFR04_014175</name>
</gene>
<reference evidence="2" key="1">
    <citation type="submission" date="2021-02" db="EMBL/GenBank/DDBJ databases">
        <title>Genome sequence Cadophora malorum strain M34.</title>
        <authorList>
            <person name="Stefanovic E."/>
            <person name="Vu D."/>
            <person name="Scully C."/>
            <person name="Dijksterhuis J."/>
            <person name="Roader J."/>
            <person name="Houbraken J."/>
        </authorList>
    </citation>
    <scope>NUCLEOTIDE SEQUENCE</scope>
    <source>
        <strain evidence="2">M34</strain>
    </source>
</reference>
<evidence type="ECO:0000259" key="1">
    <source>
        <dbReference type="PROSITE" id="PS50097"/>
    </source>
</evidence>
<dbReference type="Gene3D" id="3.30.710.10">
    <property type="entry name" value="Potassium Channel Kv1.1, Chain A"/>
    <property type="match status" value="1"/>
</dbReference>
<dbReference type="SUPFAM" id="SSF54695">
    <property type="entry name" value="POZ domain"/>
    <property type="match status" value="1"/>
</dbReference>
<dbReference type="InterPro" id="IPR011333">
    <property type="entry name" value="SKP1/BTB/POZ_sf"/>
</dbReference>
<protein>
    <recommendedName>
        <fullName evidence="1">BTB domain-containing protein</fullName>
    </recommendedName>
</protein>
<dbReference type="Proteomes" id="UP000664132">
    <property type="component" value="Unassembled WGS sequence"/>
</dbReference>
<dbReference type="PANTHER" id="PTHR47843">
    <property type="entry name" value="BTB DOMAIN-CONTAINING PROTEIN-RELATED"/>
    <property type="match status" value="1"/>
</dbReference>
<accession>A0A8H7T3S8</accession>
<comment type="caution">
    <text evidence="2">The sequence shown here is derived from an EMBL/GenBank/DDBJ whole genome shotgun (WGS) entry which is preliminary data.</text>
</comment>
<dbReference type="Pfam" id="PF00651">
    <property type="entry name" value="BTB"/>
    <property type="match status" value="1"/>
</dbReference>
<name>A0A8H7T3S8_9HELO</name>
<dbReference type="OrthoDB" id="194443at2759"/>
<keyword evidence="3" id="KW-1185">Reference proteome</keyword>
<evidence type="ECO:0000313" key="3">
    <source>
        <dbReference type="Proteomes" id="UP000664132"/>
    </source>
</evidence>
<feature type="domain" description="BTB" evidence="1">
    <location>
        <begin position="13"/>
        <end position="82"/>
    </location>
</feature>
<dbReference type="CDD" id="cd18186">
    <property type="entry name" value="BTB_POZ_ZBTB_KLHL-like"/>
    <property type="match status" value="1"/>
</dbReference>
<dbReference type="PROSITE" id="PS50097">
    <property type="entry name" value="BTB"/>
    <property type="match status" value="1"/>
</dbReference>
<dbReference type="InterPro" id="IPR000210">
    <property type="entry name" value="BTB/POZ_dom"/>
</dbReference>
<dbReference type="EMBL" id="JAFJYH010000361">
    <property type="protein sequence ID" value="KAG4412672.1"/>
    <property type="molecule type" value="Genomic_DNA"/>
</dbReference>
<evidence type="ECO:0000313" key="2">
    <source>
        <dbReference type="EMBL" id="KAG4412672.1"/>
    </source>
</evidence>
<organism evidence="2 3">
    <name type="scientific">Cadophora malorum</name>
    <dbReference type="NCBI Taxonomy" id="108018"/>
    <lineage>
        <taxon>Eukaryota</taxon>
        <taxon>Fungi</taxon>
        <taxon>Dikarya</taxon>
        <taxon>Ascomycota</taxon>
        <taxon>Pezizomycotina</taxon>
        <taxon>Leotiomycetes</taxon>
        <taxon>Helotiales</taxon>
        <taxon>Ploettnerulaceae</taxon>
        <taxon>Cadophora</taxon>
    </lineage>
</organism>
<proteinExistence type="predicted"/>